<reference evidence="1" key="1">
    <citation type="submission" date="2022-08" db="EMBL/GenBank/DDBJ databases">
        <title>Complete genome sequence of Mycoplasma cottewii type strain VIS.</title>
        <authorList>
            <person name="Spergser J."/>
        </authorList>
    </citation>
    <scope>NUCLEOTIDE SEQUENCE</scope>
    <source>
        <strain evidence="1">VIS</strain>
    </source>
</reference>
<proteinExistence type="predicted"/>
<accession>A0ABY5TZL6</accession>
<gene>
    <name evidence="1" type="ORF">NX779_00105</name>
</gene>
<organism evidence="1 2">
    <name type="scientific">Mycoplasma cottewii</name>
    <dbReference type="NCBI Taxonomy" id="51364"/>
    <lineage>
        <taxon>Bacteria</taxon>
        <taxon>Bacillati</taxon>
        <taxon>Mycoplasmatota</taxon>
        <taxon>Mollicutes</taxon>
        <taxon>Mycoplasmataceae</taxon>
        <taxon>Mycoplasma</taxon>
    </lineage>
</organism>
<dbReference type="Proteomes" id="UP001059819">
    <property type="component" value="Chromosome"/>
</dbReference>
<name>A0ABY5TZL6_9MOLU</name>
<dbReference type="EMBL" id="CP103424">
    <property type="protein sequence ID" value="UWD35051.1"/>
    <property type="molecule type" value="Genomic_DNA"/>
</dbReference>
<dbReference type="RefSeq" id="WP_259430209.1">
    <property type="nucleotide sequence ID" value="NZ_CP103424.1"/>
</dbReference>
<keyword evidence="2" id="KW-1185">Reference proteome</keyword>
<sequence length="239" mass="27884">MIYIDFDWNKVNIWNEDKLLKTEKALVLRDLVSKDIIAIGDITDQEMRKPGNFLSINCTENRKIGSFEDLKIRVNQLVLDNNITDFKIVNRYNVDIKDFNTIDEIEFLKILAGSNDYYVELRNDEIVIFDNNKNSIQTIKKGRAFLQHHIQSLFYLNYNATLNTKKTWDLISQINSKQTINTVVCRSYITGVDVDITITDQQFLTNVFKIINDQVSALIDTNKSVKYDELYLESFNCVL</sequence>
<protein>
    <submittedName>
        <fullName evidence="1">Uncharacterized protein</fullName>
    </submittedName>
</protein>
<evidence type="ECO:0000313" key="2">
    <source>
        <dbReference type="Proteomes" id="UP001059819"/>
    </source>
</evidence>
<evidence type="ECO:0000313" key="1">
    <source>
        <dbReference type="EMBL" id="UWD35051.1"/>
    </source>
</evidence>